<accession>A0ABU3IBX5</accession>
<evidence type="ECO:0000256" key="2">
    <source>
        <dbReference type="ARBA" id="ARBA00022695"/>
    </source>
</evidence>
<dbReference type="InterPro" id="IPR050088">
    <property type="entry name" value="IspD/TarI_cytidylyltransf_bact"/>
</dbReference>
<dbReference type="EC" id="2.7.7.60" evidence="3"/>
<name>A0ABU3IBX5_9ACTO</name>
<dbReference type="SUPFAM" id="SSF53448">
    <property type="entry name" value="Nucleotide-diphospho-sugar transferases"/>
    <property type="match status" value="1"/>
</dbReference>
<gene>
    <name evidence="3" type="ORF">QS713_02690</name>
</gene>
<dbReference type="Pfam" id="PF01128">
    <property type="entry name" value="IspD"/>
    <property type="match status" value="1"/>
</dbReference>
<organism evidence="3 4">
    <name type="scientific">Gleimia hominis</name>
    <dbReference type="NCBI Taxonomy" id="595468"/>
    <lineage>
        <taxon>Bacteria</taxon>
        <taxon>Bacillati</taxon>
        <taxon>Actinomycetota</taxon>
        <taxon>Actinomycetes</taxon>
        <taxon>Actinomycetales</taxon>
        <taxon>Actinomycetaceae</taxon>
        <taxon>Gleimia</taxon>
    </lineage>
</organism>
<dbReference type="PROSITE" id="PS01295">
    <property type="entry name" value="ISPD"/>
    <property type="match status" value="1"/>
</dbReference>
<dbReference type="EMBL" id="JASXSX010000001">
    <property type="protein sequence ID" value="MDT3766972.1"/>
    <property type="molecule type" value="Genomic_DNA"/>
</dbReference>
<evidence type="ECO:0000313" key="4">
    <source>
        <dbReference type="Proteomes" id="UP001247542"/>
    </source>
</evidence>
<keyword evidence="2 3" id="KW-0548">Nucleotidyltransferase</keyword>
<dbReference type="Proteomes" id="UP001247542">
    <property type="component" value="Unassembled WGS sequence"/>
</dbReference>
<dbReference type="CDD" id="cd02516">
    <property type="entry name" value="CDP-ME_synthetase"/>
    <property type="match status" value="1"/>
</dbReference>
<dbReference type="InterPro" id="IPR029044">
    <property type="entry name" value="Nucleotide-diphossugar_trans"/>
</dbReference>
<dbReference type="PANTHER" id="PTHR32125:SF4">
    <property type="entry name" value="2-C-METHYL-D-ERYTHRITOL 4-PHOSPHATE CYTIDYLYLTRANSFERASE, CHLOROPLASTIC"/>
    <property type="match status" value="1"/>
</dbReference>
<evidence type="ECO:0000313" key="3">
    <source>
        <dbReference type="EMBL" id="MDT3766972.1"/>
    </source>
</evidence>
<dbReference type="PANTHER" id="PTHR32125">
    <property type="entry name" value="2-C-METHYL-D-ERYTHRITOL 4-PHOSPHATE CYTIDYLYLTRANSFERASE, CHLOROPLASTIC"/>
    <property type="match status" value="1"/>
</dbReference>
<evidence type="ECO:0000256" key="1">
    <source>
        <dbReference type="ARBA" id="ARBA00022679"/>
    </source>
</evidence>
<dbReference type="InterPro" id="IPR034683">
    <property type="entry name" value="IspD/TarI"/>
</dbReference>
<keyword evidence="4" id="KW-1185">Reference proteome</keyword>
<reference evidence="3 4" key="1">
    <citation type="submission" date="2023-06" db="EMBL/GenBank/DDBJ databases">
        <title>Draft genome sequence of Gleimia hominis type strain CCUG 57540T.</title>
        <authorList>
            <person name="Salva-Serra F."/>
            <person name="Cardew S."/>
            <person name="Jensie Markopoulos S."/>
            <person name="Ohlen M."/>
            <person name="Inganas E."/>
            <person name="Svensson-Stadler L."/>
            <person name="Moore E.R.B."/>
        </authorList>
    </citation>
    <scope>NUCLEOTIDE SEQUENCE [LARGE SCALE GENOMIC DNA]</scope>
    <source>
        <strain evidence="3 4">CCUG 57540</strain>
    </source>
</reference>
<dbReference type="InterPro" id="IPR018294">
    <property type="entry name" value="ISPD_synthase_CS"/>
</dbReference>
<sequence>MRDVFVIVTAAGSGTRLGFDMPKALVDLDGKTIVQHAVEGVLQVPSIAGIVVTAPSGHEFEIAGYFEPHPNIQVVTGGATRQESVFHGLQLLPEFAEKIGAPLRPNTPVLIHDAARCLTPVSVFAEVIACLRGGLPAVIPAVAVTDTQKMVASNPVIAGDGMQVDRVIGQVDRAQLRAVQTPQGFHWHTIWQAHDESKNLWKTGGATDDGALVEAKGVPVHLSHGSGQSLKITTKLDVAIARYLLQTER</sequence>
<dbReference type="GO" id="GO:0050518">
    <property type="term" value="F:2-C-methyl-D-erythritol 4-phosphate cytidylyltransferase activity"/>
    <property type="evidence" value="ECO:0007669"/>
    <property type="project" value="UniProtKB-EC"/>
</dbReference>
<dbReference type="RefSeq" id="WP_313272236.1">
    <property type="nucleotide sequence ID" value="NZ_JASXSX010000001.1"/>
</dbReference>
<protein>
    <submittedName>
        <fullName evidence="3">2-C-methyl-D-erythritol 4-phosphate cytidylyltransferase</fullName>
        <ecNumber evidence="3">2.7.7.60</ecNumber>
    </submittedName>
</protein>
<keyword evidence="1 3" id="KW-0808">Transferase</keyword>
<proteinExistence type="predicted"/>
<comment type="caution">
    <text evidence="3">The sequence shown here is derived from an EMBL/GenBank/DDBJ whole genome shotgun (WGS) entry which is preliminary data.</text>
</comment>
<dbReference type="Gene3D" id="3.90.550.10">
    <property type="entry name" value="Spore Coat Polysaccharide Biosynthesis Protein SpsA, Chain A"/>
    <property type="match status" value="1"/>
</dbReference>